<dbReference type="InterPro" id="IPR051907">
    <property type="entry name" value="DoxX-like_oxidoreductase"/>
</dbReference>
<keyword evidence="5 7" id="KW-1133">Transmembrane helix</keyword>
<dbReference type="KEGG" id="ppai:E1956_44135"/>
<reference evidence="8 9" key="1">
    <citation type="submission" date="2019-03" db="EMBL/GenBank/DDBJ databases">
        <title>Paraburkholderia sp. 7MH5, isolated from subtropical forest soil.</title>
        <authorList>
            <person name="Gao Z.-H."/>
            <person name="Qiu L.-H."/>
        </authorList>
    </citation>
    <scope>NUCLEOTIDE SEQUENCE [LARGE SCALE GENOMIC DNA]</scope>
    <source>
        <strain evidence="8 9">7MH5</strain>
        <plasmid evidence="8 9">unnamed1</plasmid>
    </source>
</reference>
<feature type="transmembrane region" description="Helical" evidence="7">
    <location>
        <begin position="51"/>
        <end position="71"/>
    </location>
</feature>
<dbReference type="InterPro" id="IPR032808">
    <property type="entry name" value="DoxX"/>
</dbReference>
<keyword evidence="4 7" id="KW-0812">Transmembrane</keyword>
<evidence type="ECO:0000256" key="6">
    <source>
        <dbReference type="ARBA" id="ARBA00023136"/>
    </source>
</evidence>
<dbReference type="RefSeq" id="WP_134760878.1">
    <property type="nucleotide sequence ID" value="NZ_CP038152.1"/>
</dbReference>
<dbReference type="Pfam" id="PF07681">
    <property type="entry name" value="DoxX"/>
    <property type="match status" value="1"/>
</dbReference>
<dbReference type="EMBL" id="CP038152">
    <property type="protein sequence ID" value="QBR04467.1"/>
    <property type="molecule type" value="Genomic_DNA"/>
</dbReference>
<comment type="subcellular location">
    <subcellularLocation>
        <location evidence="1">Cell membrane</location>
        <topology evidence="1">Multi-pass membrane protein</topology>
    </subcellularLocation>
</comment>
<organism evidence="8 9">
    <name type="scientific">Paraburkholderia pallida</name>
    <dbReference type="NCBI Taxonomy" id="2547399"/>
    <lineage>
        <taxon>Bacteria</taxon>
        <taxon>Pseudomonadati</taxon>
        <taxon>Pseudomonadota</taxon>
        <taxon>Betaproteobacteria</taxon>
        <taxon>Burkholderiales</taxon>
        <taxon>Burkholderiaceae</taxon>
        <taxon>Paraburkholderia</taxon>
    </lineage>
</organism>
<dbReference type="OrthoDB" id="9792760at2"/>
<evidence type="ECO:0000256" key="3">
    <source>
        <dbReference type="ARBA" id="ARBA00022475"/>
    </source>
</evidence>
<evidence type="ECO:0000256" key="5">
    <source>
        <dbReference type="ARBA" id="ARBA00022989"/>
    </source>
</evidence>
<dbReference type="Proteomes" id="UP000295727">
    <property type="component" value="Plasmid unnamed1"/>
</dbReference>
<keyword evidence="6 7" id="KW-0472">Membrane</keyword>
<dbReference type="GO" id="GO:0005886">
    <property type="term" value="C:plasma membrane"/>
    <property type="evidence" value="ECO:0007669"/>
    <property type="project" value="UniProtKB-SubCell"/>
</dbReference>
<sequence length="137" mass="14926">MRYTLLENQKDLLALLARVLLMVLFVTFGWVKLADISGAVASMTTIGAPFPALSAIIAIVMELFIGIALMVGFYTRPFALVVAVYTLGTAIIGHHYWTMTGSAQHANMINFYKNISIIGGLLLLCVTGPGKYSVDRR</sequence>
<protein>
    <submittedName>
        <fullName evidence="8">DoxX family protein</fullName>
    </submittedName>
</protein>
<evidence type="ECO:0000256" key="4">
    <source>
        <dbReference type="ARBA" id="ARBA00022692"/>
    </source>
</evidence>
<dbReference type="AlphaFoldDB" id="A0A4P7DAK7"/>
<comment type="similarity">
    <text evidence="2">Belongs to the DoxX family.</text>
</comment>
<proteinExistence type="inferred from homology"/>
<feature type="transmembrane region" description="Helical" evidence="7">
    <location>
        <begin position="78"/>
        <end position="97"/>
    </location>
</feature>
<keyword evidence="9" id="KW-1185">Reference proteome</keyword>
<evidence type="ECO:0000256" key="1">
    <source>
        <dbReference type="ARBA" id="ARBA00004651"/>
    </source>
</evidence>
<evidence type="ECO:0000256" key="7">
    <source>
        <dbReference type="SAM" id="Phobius"/>
    </source>
</evidence>
<dbReference type="PANTHER" id="PTHR33452">
    <property type="entry name" value="OXIDOREDUCTASE CATD-RELATED"/>
    <property type="match status" value="1"/>
</dbReference>
<keyword evidence="3" id="KW-1003">Cell membrane</keyword>
<evidence type="ECO:0000256" key="2">
    <source>
        <dbReference type="ARBA" id="ARBA00006679"/>
    </source>
</evidence>
<keyword evidence="8" id="KW-0614">Plasmid</keyword>
<accession>A0A4P7DAK7</accession>
<feature type="transmembrane region" description="Helical" evidence="7">
    <location>
        <begin position="12"/>
        <end position="31"/>
    </location>
</feature>
<geneLocation type="plasmid" evidence="8 9">
    <name>unnamed1</name>
</geneLocation>
<dbReference type="PANTHER" id="PTHR33452:SF1">
    <property type="entry name" value="INNER MEMBRANE PROTEIN YPHA-RELATED"/>
    <property type="match status" value="1"/>
</dbReference>
<gene>
    <name evidence="8" type="ORF">E1956_44135</name>
</gene>
<name>A0A4P7DAK7_9BURK</name>
<feature type="transmembrane region" description="Helical" evidence="7">
    <location>
        <begin position="109"/>
        <end position="127"/>
    </location>
</feature>
<evidence type="ECO:0000313" key="9">
    <source>
        <dbReference type="Proteomes" id="UP000295727"/>
    </source>
</evidence>
<evidence type="ECO:0000313" key="8">
    <source>
        <dbReference type="EMBL" id="QBR04467.1"/>
    </source>
</evidence>